<dbReference type="Proteomes" id="UP000317365">
    <property type="component" value="Chromosome"/>
</dbReference>
<dbReference type="AlphaFoldDB" id="A0A515ENZ0"/>
<name>A0A515ENZ0_9BURK</name>
<organism evidence="1 2">
    <name type="scientific">Rhodoferax aquaticus</name>
    <dbReference type="NCBI Taxonomy" id="2527691"/>
    <lineage>
        <taxon>Bacteria</taxon>
        <taxon>Pseudomonadati</taxon>
        <taxon>Pseudomonadota</taxon>
        <taxon>Betaproteobacteria</taxon>
        <taxon>Burkholderiales</taxon>
        <taxon>Comamonadaceae</taxon>
        <taxon>Rhodoferax</taxon>
    </lineage>
</organism>
<keyword evidence="2" id="KW-1185">Reference proteome</keyword>
<dbReference type="EMBL" id="CP036282">
    <property type="protein sequence ID" value="QDL54386.1"/>
    <property type="molecule type" value="Genomic_DNA"/>
</dbReference>
<dbReference type="KEGG" id="rhg:EXZ61_09550"/>
<evidence type="ECO:0000313" key="1">
    <source>
        <dbReference type="EMBL" id="QDL54386.1"/>
    </source>
</evidence>
<reference evidence="2" key="1">
    <citation type="submission" date="2019-02" db="EMBL/GenBank/DDBJ databases">
        <title>Complete genome sequence of Rhodoferax sp. Gr-4.</title>
        <authorList>
            <person name="Jin L."/>
        </authorList>
    </citation>
    <scope>NUCLEOTIDE SEQUENCE [LARGE SCALE GENOMIC DNA]</scope>
    <source>
        <strain evidence="2">Gr-4</strain>
    </source>
</reference>
<gene>
    <name evidence="1" type="ORF">EXZ61_09550</name>
</gene>
<sequence>MSAFKEARKIIEKDPESRDAKIFSYLIVALEMGHEFLLSELYKLDYDTFKLALRVIDEWRNDRFFRSKVRLYDFAWQVKEMSELK</sequence>
<evidence type="ECO:0000313" key="2">
    <source>
        <dbReference type="Proteomes" id="UP000317365"/>
    </source>
</evidence>
<dbReference type="RefSeq" id="WP_142811259.1">
    <property type="nucleotide sequence ID" value="NZ_CP036282.1"/>
</dbReference>
<protein>
    <submittedName>
        <fullName evidence="1">Uncharacterized protein</fullName>
    </submittedName>
</protein>
<accession>A0A515ENZ0</accession>
<reference evidence="2" key="2">
    <citation type="journal article" date="2020" name="Int. J. Syst. Evol. Microbiol.">
        <title>Genomic insights into a novel species Rhodoferax aquaticus sp. nov., isolated from freshwater.</title>
        <authorList>
            <person name="Li T."/>
            <person name="Zhuo Y."/>
            <person name="Jin C.Z."/>
            <person name="Wu X."/>
            <person name="Ko S.R."/>
            <person name="Jin F.J."/>
            <person name="Ahn C.Y."/>
            <person name="Oh H.M."/>
            <person name="Lee H.G."/>
            <person name="Jin L."/>
        </authorList>
    </citation>
    <scope>NUCLEOTIDE SEQUENCE [LARGE SCALE GENOMIC DNA]</scope>
    <source>
        <strain evidence="2">Gr-4</strain>
    </source>
</reference>
<proteinExistence type="predicted"/>